<feature type="transmembrane region" description="Helical" evidence="2">
    <location>
        <begin position="95"/>
        <end position="115"/>
    </location>
</feature>
<feature type="region of interest" description="Disordered" evidence="1">
    <location>
        <begin position="206"/>
        <end position="226"/>
    </location>
</feature>
<feature type="transmembrane region" description="Helical" evidence="2">
    <location>
        <begin position="40"/>
        <end position="64"/>
    </location>
</feature>
<dbReference type="RefSeq" id="WP_221858124.1">
    <property type="nucleotide sequence ID" value="NZ_BAAAYV010000025.1"/>
</dbReference>
<comment type="caution">
    <text evidence="3">The sequence shown here is derived from an EMBL/GenBank/DDBJ whole genome shotgun (WGS) entry which is preliminary data.</text>
</comment>
<name>A0ABP7BUT0_9MICO</name>
<feature type="transmembrane region" description="Helical" evidence="2">
    <location>
        <begin position="136"/>
        <end position="153"/>
    </location>
</feature>
<feature type="transmembrane region" description="Helical" evidence="2">
    <location>
        <begin position="173"/>
        <end position="198"/>
    </location>
</feature>
<evidence type="ECO:0000313" key="4">
    <source>
        <dbReference type="Proteomes" id="UP001410795"/>
    </source>
</evidence>
<keyword evidence="2" id="KW-1133">Transmembrane helix</keyword>
<accession>A0ABP7BUT0</accession>
<proteinExistence type="predicted"/>
<feature type="transmembrane region" description="Helical" evidence="2">
    <location>
        <begin position="71"/>
        <end position="89"/>
    </location>
</feature>
<protein>
    <recommendedName>
        <fullName evidence="5">Acyl-CoA synthetase</fullName>
    </recommendedName>
</protein>
<evidence type="ECO:0000313" key="3">
    <source>
        <dbReference type="EMBL" id="GAA3668205.1"/>
    </source>
</evidence>
<evidence type="ECO:0008006" key="5">
    <source>
        <dbReference type="Google" id="ProtNLM"/>
    </source>
</evidence>
<keyword evidence="2" id="KW-0812">Transmembrane</keyword>
<organism evidence="3 4">
    <name type="scientific">Microbacterium marinilacus</name>
    <dbReference type="NCBI Taxonomy" id="415209"/>
    <lineage>
        <taxon>Bacteria</taxon>
        <taxon>Bacillati</taxon>
        <taxon>Actinomycetota</taxon>
        <taxon>Actinomycetes</taxon>
        <taxon>Micrococcales</taxon>
        <taxon>Microbacteriaceae</taxon>
        <taxon>Microbacterium</taxon>
    </lineage>
</organism>
<evidence type="ECO:0000256" key="2">
    <source>
        <dbReference type="SAM" id="Phobius"/>
    </source>
</evidence>
<gene>
    <name evidence="3" type="ORF">GCM10022202_32810</name>
</gene>
<keyword evidence="4" id="KW-1185">Reference proteome</keyword>
<dbReference type="EMBL" id="BAAAYV010000025">
    <property type="protein sequence ID" value="GAA3668205.1"/>
    <property type="molecule type" value="Genomic_DNA"/>
</dbReference>
<reference evidence="4" key="1">
    <citation type="journal article" date="2019" name="Int. J. Syst. Evol. Microbiol.">
        <title>The Global Catalogue of Microorganisms (GCM) 10K type strain sequencing project: providing services to taxonomists for standard genome sequencing and annotation.</title>
        <authorList>
            <consortium name="The Broad Institute Genomics Platform"/>
            <consortium name="The Broad Institute Genome Sequencing Center for Infectious Disease"/>
            <person name="Wu L."/>
            <person name="Ma J."/>
        </authorList>
    </citation>
    <scope>NUCLEOTIDE SEQUENCE [LARGE SCALE GENOMIC DNA]</scope>
    <source>
        <strain evidence="4">JCM 16546</strain>
    </source>
</reference>
<dbReference type="Proteomes" id="UP001410795">
    <property type="component" value="Unassembled WGS sequence"/>
</dbReference>
<sequence length="226" mass="23197">MPAASAPLRVTPRHIQLLRAVFAAVAALMITFSPDHSHAVGLAVFGGFGIATGLVFAIAAWLVAPAGRRGGPALLAAIHLVAGMAASIVTLRSDVLFFVVVIVWALLTGLIELLLGVTARRRGEATRAARTASRDAIVVGALGLVLGVALLFVSPEYALDYVIETKEGALLPFTLTGTTIGVGLLGGYAAIVAVYLGIAGLSPEQQETDEASVAEPAATAPQEERP</sequence>
<feature type="transmembrane region" description="Helical" evidence="2">
    <location>
        <begin position="17"/>
        <end position="34"/>
    </location>
</feature>
<keyword evidence="2" id="KW-0472">Membrane</keyword>
<evidence type="ECO:0000256" key="1">
    <source>
        <dbReference type="SAM" id="MobiDB-lite"/>
    </source>
</evidence>